<evidence type="ECO:0000313" key="10">
    <source>
        <dbReference type="Proteomes" id="UP000245609"/>
    </source>
</evidence>
<feature type="domain" description="THO complex subunit 2 N-terminal" evidence="8">
    <location>
        <begin position="41"/>
        <end position="457"/>
    </location>
</feature>
<evidence type="ECO:0000313" key="9">
    <source>
        <dbReference type="EMBL" id="PVU85874.1"/>
    </source>
</evidence>
<feature type="compositionally biased region" description="Polar residues" evidence="5">
    <location>
        <begin position="1461"/>
        <end position="1475"/>
    </location>
</feature>
<proteinExistence type="inferred from homology"/>
<feature type="compositionally biased region" description="Basic and acidic residues" evidence="5">
    <location>
        <begin position="1886"/>
        <end position="1902"/>
    </location>
</feature>
<dbReference type="InterPro" id="IPR021726">
    <property type="entry name" value="THO_THOC2_N"/>
</dbReference>
<feature type="compositionally biased region" description="Low complexity" evidence="5">
    <location>
        <begin position="1343"/>
        <end position="1356"/>
    </location>
</feature>
<dbReference type="Pfam" id="PF11262">
    <property type="entry name" value="Tho2"/>
    <property type="match status" value="1"/>
</dbReference>
<dbReference type="InterPro" id="IPR040007">
    <property type="entry name" value="Tho2"/>
</dbReference>
<comment type="subcellular location">
    <subcellularLocation>
        <location evidence="1">Nucleus</location>
    </subcellularLocation>
</comment>
<evidence type="ECO:0000256" key="2">
    <source>
        <dbReference type="ARBA" id="ARBA00007857"/>
    </source>
</evidence>
<name>A0A2T9Y0R4_9FUNG</name>
<feature type="compositionally biased region" description="Basic and acidic residues" evidence="5">
    <location>
        <begin position="1411"/>
        <end position="1423"/>
    </location>
</feature>
<feature type="compositionally biased region" description="Basic and acidic residues" evidence="5">
    <location>
        <begin position="1826"/>
        <end position="1836"/>
    </location>
</feature>
<feature type="compositionally biased region" description="Basic and acidic residues" evidence="5">
    <location>
        <begin position="1796"/>
        <end position="1806"/>
    </location>
</feature>
<dbReference type="STRING" id="133381.A0A2T9Y0R4"/>
<keyword evidence="4" id="KW-0539">Nucleus</keyword>
<dbReference type="InterPro" id="IPR032302">
    <property type="entry name" value="THOC2_N"/>
</dbReference>
<evidence type="ECO:0000256" key="4">
    <source>
        <dbReference type="ARBA" id="ARBA00023242"/>
    </source>
</evidence>
<dbReference type="EMBL" id="MBFS01003589">
    <property type="protein sequence ID" value="PVU85874.1"/>
    <property type="molecule type" value="Genomic_DNA"/>
</dbReference>
<feature type="region of interest" description="Disordered" evidence="5">
    <location>
        <begin position="1319"/>
        <end position="1356"/>
    </location>
</feature>
<dbReference type="GO" id="GO:0000445">
    <property type="term" value="C:THO complex part of transcription export complex"/>
    <property type="evidence" value="ECO:0007669"/>
    <property type="project" value="TreeGrafter"/>
</dbReference>
<sequence length="2072" mass="234457">MKNSYESQLTVPVVNHLSTNSAILHFNKSTEFKEFIISADLEINKIVGAYSLDPNRVADIFLDFLASNFKTSWPFFISYFLNSSWWNESEKSSILANHIGFKLKSYTENTQLNNNDTVNNLILATSLLVLHNIVDIAQIYPYLYPADFDFSIEIENKINDLYEPKTQSLSMLAMMAPLDDSDDGEEKMDIELDKKKVEEVKVIPVNQKILLINSLLSVGDLKSSMLMLSRFPKIVSAFPEIAKYITRFLLQVIEPTYNIIINSNKNTLNTENQLQSIVNRDLSNIQRLISTDPFVPSYSLSSVEFTFFYDQYWKDQLPLVTEPSKISSFLLGWLQILGPHLSTCTLLLTKLIKITGYFFKPSAENKTNTISQDWLYILKEYILPAVSFSDRNPAIIEELWQTIRHLPNDDRYSIYSHWQLKSYTKCIELKYVKVSSESELRGVLRRISRDNIKVMGRQLCKVTHMNPMITLPMIIDRICFDDNLIDPIVESFRYLSDMGIDIVMYSTIDYIFNGKKSLVKENVLDISHWLSSISKFASSMIRRYITADPGPLLKFLSKKMDLILENSKEYEHDILYEFEILGDLIVKILGIELMTTPTHEQFEALQGGPNLRIEAYQMAGSANTQWQEAIRTAINELYIKYNSSDFTNSRGYSGNGGSNSSKASNTVSIIAPSFGQLGKTGYRAIQKFVSSLINNKLVVPFSVGLSKQVQMIIDAEHLTPRSLKSTMALYDSFHLRQQQFLQVYSSYVLDRFTDNELNSSSNKLFPTLQELRSDYGLIWSNSWMWARPLLKREFFKDLIEWESNGEKFEITSEPSVRDVLLKIASNHPSLMDVKNVSLFNSYAKKVFFEILESSHSTSPSKPSIENTNSSDIDIDQKQALHESSDSIEPETSVLEELSVKPESEETAGEKSRNQSDNKSESKESVENKKKSDVSGANRKSENISSGVQSIQPKPKYNNGSNKISKLQIAIQGLKPDIIEYCRSSLPDSAINDGFIPEFYIIFWMLDLYDINVPKQRYIQEINRIDLYLNTLSKYSSISQSYSLLLNNSRFSSSSLLKEKEKANILKSTIEEEMKIQEAHVKRVEKWLKVQSPYWFCSSSNDRMIVTDNLYQYCIFPRAINSDTDATYVAKFILLNQFPLTTQMFPTLILCDRIFSSSLNSIIESLTEGELVNYTRFLSLLLLKFQEWHSDCDRYRNECIGDGSYHGFAQKWSISNGIPIFKEDFTCDMKSMLLHENFVKVHFKWHTILYSTFSNAISSRDPEVVRKALLGLKMISESFPATQQMGIAIIKLVQNVVSNSENLPQQDYSFMNDNKETNAAFDPNADLKSSQSGATKDGENPVDSSGSGLSAENSSSTSKKLYGRKDIKVLARAYIAVLESKKSTWVSYKTFSTHKKSSEKCFTEIVVNPNSDTKDTPSSAEKKQNSLPTTNISSLTETFTKNKNSNPSLKAVDSNKRKSENDPSSNMGVKSEAQNIKQKKLKSLEPSPDRTEDTKTPLKPISRNPSITKVGRFTEKGKSKSVDKTEKSKTLDPEVSSETRSKPAQSRASSKARSDPSNVKGSKSIRATNDEKASEKNENSRTPSRANDSAENTRKRTVADDGRGTGSNKRQNVSQKALLFTPEKKIDKNILTSNKKSLSNKLRNAQREQRASKNAESTNRTVKPELKDKVTSLKSDRSKDKSGKNVVESASNTVSSTKKAKGTGEGARLTANASAKDKERDLRALLMKQRSEMQKKDTSALNVKGSGKNKAQSGESSAKQDSLPSKANVSEFSIKNISIASIAARERPQKSSGSDSLPKKKGSEALSKKPKSPGTAEKESISISSGVREEHNRENDKSTPSQSENKKQSGSFSNKSQRNSMSNKPNQISLGSNSTTRSSTSTLSERLGVEKTGNKDYREREILSKSSQGRPSDYGSKDYGDHERPSSSYQQKRKFDNEKDTEYVDDGSFKAARNNRSNIPRGNNYNSGNSHQAFRGSGDRRDTRYEDQNRHGFYRSEQPQASMGRYESNFGQGNSNYSGRKNYNNRGYNNANDEFQTTGSKNKENEETYNRDRNSEFNNYKGRQYDNKRNNRY</sequence>
<reference evidence="9 10" key="1">
    <citation type="journal article" date="2018" name="MBio">
        <title>Comparative Genomics Reveals the Core Gene Toolbox for the Fungus-Insect Symbiosis.</title>
        <authorList>
            <person name="Wang Y."/>
            <person name="Stata M."/>
            <person name="Wang W."/>
            <person name="Stajich J.E."/>
            <person name="White M.M."/>
            <person name="Moncalvo J.M."/>
        </authorList>
    </citation>
    <scope>NUCLEOTIDE SEQUENCE [LARGE SCALE GENOMIC DNA]</scope>
    <source>
        <strain evidence="9 10">SC-DP-2</strain>
    </source>
</reference>
<evidence type="ECO:0000259" key="8">
    <source>
        <dbReference type="Pfam" id="PF16134"/>
    </source>
</evidence>
<feature type="compositionally biased region" description="Polar residues" evidence="5">
    <location>
        <begin position="1424"/>
        <end position="1447"/>
    </location>
</feature>
<dbReference type="GO" id="GO:0006397">
    <property type="term" value="P:mRNA processing"/>
    <property type="evidence" value="ECO:0007669"/>
    <property type="project" value="InterPro"/>
</dbReference>
<dbReference type="InterPro" id="IPR021418">
    <property type="entry name" value="THO_THOC2_C"/>
</dbReference>
<feature type="compositionally biased region" description="Polar residues" evidence="5">
    <location>
        <begin position="942"/>
        <end position="958"/>
    </location>
</feature>
<feature type="compositionally biased region" description="Basic and acidic residues" evidence="5">
    <location>
        <begin position="1914"/>
        <end position="1924"/>
    </location>
</feature>
<feature type="compositionally biased region" description="Low complexity" evidence="5">
    <location>
        <begin position="1868"/>
        <end position="1883"/>
    </location>
</feature>
<dbReference type="GO" id="GO:0003729">
    <property type="term" value="F:mRNA binding"/>
    <property type="evidence" value="ECO:0007669"/>
    <property type="project" value="TreeGrafter"/>
</dbReference>
<feature type="compositionally biased region" description="Low complexity" evidence="5">
    <location>
        <begin position="1772"/>
        <end position="1782"/>
    </location>
</feature>
<feature type="compositionally biased region" description="Basic and acidic residues" evidence="5">
    <location>
        <begin position="1567"/>
        <end position="1578"/>
    </location>
</feature>
<dbReference type="GO" id="GO:0006406">
    <property type="term" value="P:mRNA export from nucleus"/>
    <property type="evidence" value="ECO:0007669"/>
    <property type="project" value="InterPro"/>
</dbReference>
<feature type="compositionally biased region" description="Polar residues" evidence="5">
    <location>
        <begin position="1748"/>
        <end position="1770"/>
    </location>
</feature>
<feature type="compositionally biased region" description="Polar residues" evidence="5">
    <location>
        <begin position="1687"/>
        <end position="1696"/>
    </location>
</feature>
<evidence type="ECO:0000259" key="7">
    <source>
        <dbReference type="Pfam" id="PF11732"/>
    </source>
</evidence>
<feature type="domain" description="THO complex subunitTHOC2 C-terminal" evidence="6">
    <location>
        <begin position="995"/>
        <end position="1308"/>
    </location>
</feature>
<accession>A0A2T9Y0R4</accession>
<dbReference type="Pfam" id="PF16134">
    <property type="entry name" value="THOC2_N"/>
    <property type="match status" value="1"/>
</dbReference>
<feature type="compositionally biased region" description="Polar residues" evidence="5">
    <location>
        <begin position="1837"/>
        <end position="1867"/>
    </location>
</feature>
<comment type="similarity">
    <text evidence="2">Belongs to the THOC2 family.</text>
</comment>
<feature type="compositionally biased region" description="Polar residues" evidence="5">
    <location>
        <begin position="1579"/>
        <end position="1589"/>
    </location>
</feature>
<feature type="compositionally biased region" description="Polar residues" evidence="5">
    <location>
        <begin position="1541"/>
        <end position="1566"/>
    </location>
</feature>
<evidence type="ECO:0000256" key="5">
    <source>
        <dbReference type="SAM" id="MobiDB-lite"/>
    </source>
</evidence>
<feature type="compositionally biased region" description="Basic and acidic residues" evidence="5">
    <location>
        <begin position="1976"/>
        <end position="1985"/>
    </location>
</feature>
<feature type="region of interest" description="Disordered" evidence="5">
    <location>
        <begin position="2008"/>
        <end position="2072"/>
    </location>
</feature>
<keyword evidence="10" id="KW-1185">Reference proteome</keyword>
<dbReference type="Proteomes" id="UP000245609">
    <property type="component" value="Unassembled WGS sequence"/>
</dbReference>
<feature type="domain" description="THO complex subunitTHOC2 N-terminal" evidence="7">
    <location>
        <begin position="459"/>
        <end position="534"/>
    </location>
</feature>
<evidence type="ECO:0000259" key="6">
    <source>
        <dbReference type="Pfam" id="PF11262"/>
    </source>
</evidence>
<organism evidence="9 10">
    <name type="scientific">Smittium megazygosporum</name>
    <dbReference type="NCBI Taxonomy" id="133381"/>
    <lineage>
        <taxon>Eukaryota</taxon>
        <taxon>Fungi</taxon>
        <taxon>Fungi incertae sedis</taxon>
        <taxon>Zoopagomycota</taxon>
        <taxon>Kickxellomycotina</taxon>
        <taxon>Harpellomycetes</taxon>
        <taxon>Harpellales</taxon>
        <taxon>Legeriomycetaceae</taxon>
        <taxon>Smittium</taxon>
    </lineage>
</organism>
<feature type="compositionally biased region" description="Polar residues" evidence="5">
    <location>
        <begin position="1629"/>
        <end position="1642"/>
    </location>
</feature>
<evidence type="ECO:0000256" key="1">
    <source>
        <dbReference type="ARBA" id="ARBA00004123"/>
    </source>
</evidence>
<evidence type="ECO:0000256" key="3">
    <source>
        <dbReference type="ARBA" id="ARBA00019596"/>
    </source>
</evidence>
<comment type="caution">
    <text evidence="9">The sequence shown here is derived from an EMBL/GenBank/DDBJ whole genome shotgun (WGS) entry which is preliminary data.</text>
</comment>
<feature type="compositionally biased region" description="Low complexity" evidence="5">
    <location>
        <begin position="2012"/>
        <end position="2031"/>
    </location>
</feature>
<protein>
    <recommendedName>
        <fullName evidence="3">THO complex subunit 2</fullName>
    </recommendedName>
</protein>
<dbReference type="PANTHER" id="PTHR21597">
    <property type="entry name" value="THO2 PROTEIN"/>
    <property type="match status" value="1"/>
</dbReference>
<gene>
    <name evidence="9" type="ORF">BB560_006876</name>
</gene>
<dbReference type="OrthoDB" id="29024at2759"/>
<feature type="compositionally biased region" description="Basic and acidic residues" evidence="5">
    <location>
        <begin position="1590"/>
        <end position="1602"/>
    </location>
</feature>
<feature type="compositionally biased region" description="Basic and acidic residues" evidence="5">
    <location>
        <begin position="897"/>
        <end position="932"/>
    </location>
</feature>
<feature type="compositionally biased region" description="Polar residues" evidence="5">
    <location>
        <begin position="1605"/>
        <end position="1614"/>
    </location>
</feature>
<feature type="compositionally biased region" description="Basic and acidic residues" evidence="5">
    <location>
        <begin position="1932"/>
        <end position="1941"/>
    </location>
</feature>
<feature type="compositionally biased region" description="Basic and acidic residues" evidence="5">
    <location>
        <begin position="2062"/>
        <end position="2072"/>
    </location>
</feature>
<feature type="compositionally biased region" description="Basic and acidic residues" evidence="5">
    <location>
        <begin position="2040"/>
        <end position="2054"/>
    </location>
</feature>
<feature type="compositionally biased region" description="Basic and acidic residues" evidence="5">
    <location>
        <begin position="1661"/>
        <end position="1682"/>
    </location>
</feature>
<feature type="region of interest" description="Disordered" evidence="5">
    <location>
        <begin position="879"/>
        <end position="958"/>
    </location>
</feature>
<feature type="compositionally biased region" description="Polar residues" evidence="5">
    <location>
        <begin position="1953"/>
        <end position="1971"/>
    </location>
</feature>
<feature type="compositionally biased region" description="Basic and acidic residues" evidence="5">
    <location>
        <begin position="1714"/>
        <end position="1737"/>
    </location>
</feature>
<dbReference type="PANTHER" id="PTHR21597:SF0">
    <property type="entry name" value="THO COMPLEX SUBUNIT 2"/>
    <property type="match status" value="1"/>
</dbReference>
<feature type="region of interest" description="Disordered" evidence="5">
    <location>
        <begin position="1407"/>
        <end position="1985"/>
    </location>
</feature>
<feature type="compositionally biased region" description="Basic and acidic residues" evidence="5">
    <location>
        <begin position="1486"/>
        <end position="1495"/>
    </location>
</feature>
<dbReference type="Pfam" id="PF11732">
    <property type="entry name" value="Thoc2"/>
    <property type="match status" value="1"/>
</dbReference>
<feature type="compositionally biased region" description="Basic and acidic residues" evidence="5">
    <location>
        <begin position="1511"/>
        <end position="1540"/>
    </location>
</feature>